<protein>
    <submittedName>
        <fullName evidence="1">Uncharacterized protein</fullName>
    </submittedName>
</protein>
<name>A0A0D6SLG9_BACMY</name>
<accession>A0A0D6SLG9</accession>
<dbReference type="AlphaFoldDB" id="A0A0D6SLG9"/>
<organism evidence="1 2">
    <name type="scientific">Bacillus mycoides</name>
    <dbReference type="NCBI Taxonomy" id="1405"/>
    <lineage>
        <taxon>Bacteria</taxon>
        <taxon>Bacillati</taxon>
        <taxon>Bacillota</taxon>
        <taxon>Bacilli</taxon>
        <taxon>Bacillales</taxon>
        <taxon>Bacillaceae</taxon>
        <taxon>Bacillus</taxon>
        <taxon>Bacillus cereus group</taxon>
    </lineage>
</organism>
<evidence type="ECO:0000313" key="1">
    <source>
        <dbReference type="EMBL" id="KWU61313.1"/>
    </source>
</evidence>
<sequence>MYDKEEVYDEEIAPLMQQILEICKREELPMVVQFYLAEESPYDEESVTPLYCTSIIIPGDRNDEEGIQQLQDIDEVMKYGKNGPPYFMAATIRKE</sequence>
<gene>
    <name evidence="1" type="ORF">AWW70_02115</name>
</gene>
<dbReference type="RefSeq" id="WP_044443329.1">
    <property type="nucleotide sequence ID" value="NZ_CAKJWQ010000012.1"/>
</dbReference>
<comment type="caution">
    <text evidence="1">The sequence shown here is derived from an EMBL/GenBank/DDBJ whole genome shotgun (WGS) entry which is preliminary data.</text>
</comment>
<dbReference type="EMBL" id="LRPH01000055">
    <property type="protein sequence ID" value="KWU61313.1"/>
    <property type="molecule type" value="Genomic_DNA"/>
</dbReference>
<dbReference type="PATRIC" id="fig|1405.14.peg.5576"/>
<evidence type="ECO:0000313" key="2">
    <source>
        <dbReference type="Proteomes" id="UP000065797"/>
    </source>
</evidence>
<proteinExistence type="predicted"/>
<reference evidence="1 2" key="1">
    <citation type="submission" date="2016-01" db="EMBL/GenBank/DDBJ databases">
        <authorList>
            <person name="McClelland M."/>
            <person name="Jain A."/>
            <person name="Saraogi P."/>
            <person name="Mendelson R."/>
            <person name="Westerman R."/>
            <person name="SanMiguel P."/>
            <person name="Csonka L."/>
        </authorList>
    </citation>
    <scope>NUCLEOTIDE SEQUENCE [LARGE SCALE GENOMIC DNA]</scope>
    <source>
        <strain evidence="1 2">PE8-15</strain>
    </source>
</reference>
<dbReference type="Proteomes" id="UP000065797">
    <property type="component" value="Unassembled WGS sequence"/>
</dbReference>